<dbReference type="AlphaFoldDB" id="A7VW58"/>
<evidence type="ECO:0000313" key="1">
    <source>
        <dbReference type="EMBL" id="EDO60004.1"/>
    </source>
</evidence>
<sequence>MFLPPKMVYGFMEKHKKSALLQNGIAHSQYSLCASKFIITGSGKLINHFFAFFITSRLSPAFCQSLCGNADTQKMMGR</sequence>
<name>A7VW58_9FIRM</name>
<reference evidence="1 2" key="1">
    <citation type="submission" date="2007-08" db="EMBL/GenBank/DDBJ databases">
        <title>Draft genome sequence of Clostridium leptum (DSM 753).</title>
        <authorList>
            <person name="Sudarsanam P."/>
            <person name="Ley R."/>
            <person name="Guruge J."/>
            <person name="Turnbaugh P.J."/>
            <person name="Mahowald M."/>
            <person name="Liep D."/>
            <person name="Gordon J."/>
        </authorList>
    </citation>
    <scope>NUCLEOTIDE SEQUENCE [LARGE SCALE GENOMIC DNA]</scope>
    <source>
        <strain evidence="1 2">DSM 753</strain>
    </source>
</reference>
<protein>
    <submittedName>
        <fullName evidence="1">Uncharacterized protein</fullName>
    </submittedName>
</protein>
<comment type="caution">
    <text evidence="1">The sequence shown here is derived from an EMBL/GenBank/DDBJ whole genome shotgun (WGS) entry which is preliminary data.</text>
</comment>
<dbReference type="HOGENOM" id="CLU_2615798_0_0_9"/>
<gene>
    <name evidence="1" type="ORF">CLOLEP_02821</name>
</gene>
<evidence type="ECO:0000313" key="2">
    <source>
        <dbReference type="Proteomes" id="UP000003490"/>
    </source>
</evidence>
<dbReference type="Proteomes" id="UP000003490">
    <property type="component" value="Unassembled WGS sequence"/>
</dbReference>
<reference evidence="1 2" key="2">
    <citation type="submission" date="2007-08" db="EMBL/GenBank/DDBJ databases">
        <authorList>
            <person name="Fulton L."/>
            <person name="Clifton S."/>
            <person name="Fulton B."/>
            <person name="Xu J."/>
            <person name="Minx P."/>
            <person name="Pepin K.H."/>
            <person name="Johnson M."/>
            <person name="Thiruvilangam P."/>
            <person name="Bhonagiri V."/>
            <person name="Nash W.E."/>
            <person name="Wang C."/>
            <person name="Mardis E.R."/>
            <person name="Wilson R.K."/>
        </authorList>
    </citation>
    <scope>NUCLEOTIDE SEQUENCE [LARGE SCALE GENOMIC DNA]</scope>
    <source>
        <strain evidence="1 2">DSM 753</strain>
    </source>
</reference>
<dbReference type="EMBL" id="ABCB02000020">
    <property type="protein sequence ID" value="EDO60004.1"/>
    <property type="molecule type" value="Genomic_DNA"/>
</dbReference>
<accession>A7VW58</accession>
<organism evidence="1 2">
    <name type="scientific">[Clostridium] leptum DSM 753</name>
    <dbReference type="NCBI Taxonomy" id="428125"/>
    <lineage>
        <taxon>Bacteria</taxon>
        <taxon>Bacillati</taxon>
        <taxon>Bacillota</taxon>
        <taxon>Clostridia</taxon>
        <taxon>Eubacteriales</taxon>
        <taxon>Oscillospiraceae</taxon>
        <taxon>Oscillospiraceae incertae sedis</taxon>
    </lineage>
</organism>
<proteinExistence type="predicted"/>